<evidence type="ECO:0000313" key="2">
    <source>
        <dbReference type="Proteomes" id="UP000221024"/>
    </source>
</evidence>
<proteinExistence type="predicted"/>
<dbReference type="Proteomes" id="UP000221024">
    <property type="component" value="Unassembled WGS sequence"/>
</dbReference>
<comment type="caution">
    <text evidence="1">The sequence shown here is derived from an EMBL/GenBank/DDBJ whole genome shotgun (WGS) entry which is preliminary data.</text>
</comment>
<protein>
    <recommendedName>
        <fullName evidence="3">Erythromycin esterase</fullName>
    </recommendedName>
</protein>
<dbReference type="AlphaFoldDB" id="A0A2H3NQ97"/>
<evidence type="ECO:0008006" key="3">
    <source>
        <dbReference type="Google" id="ProtNLM"/>
    </source>
</evidence>
<dbReference type="SUPFAM" id="SSF159501">
    <property type="entry name" value="EreA/ChaN-like"/>
    <property type="match status" value="1"/>
</dbReference>
<organism evidence="1 2">
    <name type="scientific">Longimonas halophila</name>
    <dbReference type="NCBI Taxonomy" id="1469170"/>
    <lineage>
        <taxon>Bacteria</taxon>
        <taxon>Pseudomonadati</taxon>
        <taxon>Rhodothermota</taxon>
        <taxon>Rhodothermia</taxon>
        <taxon>Rhodothermales</taxon>
        <taxon>Salisaetaceae</taxon>
        <taxon>Longimonas</taxon>
    </lineage>
</organism>
<reference evidence="1 2" key="1">
    <citation type="submission" date="2017-10" db="EMBL/GenBank/DDBJ databases">
        <title>Draft genome of Longimonas halophila.</title>
        <authorList>
            <person name="Goh K.M."/>
            <person name="Shamsir M.S."/>
            <person name="Lim S.W."/>
        </authorList>
    </citation>
    <scope>NUCLEOTIDE SEQUENCE [LARGE SCALE GENOMIC DNA]</scope>
    <source>
        <strain evidence="1 2">KCTC 42399</strain>
    </source>
</reference>
<evidence type="ECO:0000313" key="1">
    <source>
        <dbReference type="EMBL" id="PEN09367.1"/>
    </source>
</evidence>
<sequence length="405" mass="44301">MLVGLAASPLHAQELDSAAVRAAFDSTVAAHTYTATLDGDTLTGPGADWLVERGREADHFLMGERHGTAEIPKVAASLYERLAEHGYGPVALEIGPFAAQATDEALEEGGYSTLESLITRYEGPAIPFLNRREESEMAARMAEAGATIWGVDYEFIFSLPMHLDALAEQAETNQEQEAVETAQQQMREEWGGAGGRAVAAADPAALQSLRAAFEPRGDETALARIDELLESNTIYAPYVRDEGTFFESSNRRESLMKERLIDSIRAWEAEHEEAPKVFHKNAHVAKHHSDHRFITLGGFMAEWARSRSEETFHVVADCNGGEIPQTGQGGGGSCTAWIGGEDSPFADHLRDDTVTVIDLQALRAEYFDSDVLPDELRYTLVAYDAYVAIPDVQHSEPLNPVPRGE</sequence>
<name>A0A2H3NQ97_9BACT</name>
<gene>
    <name evidence="1" type="ORF">CRI93_01160</name>
</gene>
<accession>A0A2H3NQ97</accession>
<dbReference type="EMBL" id="PDEP01000001">
    <property type="protein sequence ID" value="PEN09367.1"/>
    <property type="molecule type" value="Genomic_DNA"/>
</dbReference>
<keyword evidence="2" id="KW-1185">Reference proteome</keyword>